<dbReference type="AlphaFoldDB" id="A0A5Q0BEL2"/>
<dbReference type="Proteomes" id="UP000325755">
    <property type="component" value="Chromosome"/>
</dbReference>
<evidence type="ECO:0000256" key="1">
    <source>
        <dbReference type="ARBA" id="ARBA00004651"/>
    </source>
</evidence>
<proteinExistence type="predicted"/>
<feature type="domain" description="SSD" evidence="7">
    <location>
        <begin position="260"/>
        <end position="401"/>
    </location>
</feature>
<dbReference type="KEGG" id="mmob:F6R98_06420"/>
<keyword evidence="3 6" id="KW-0812">Transmembrane</keyword>
<dbReference type="RefSeq" id="WP_153248286.1">
    <property type="nucleotide sequence ID" value="NZ_CP044205.1"/>
</dbReference>
<protein>
    <submittedName>
        <fullName evidence="8">MMPL family transporter</fullName>
    </submittedName>
</protein>
<comment type="subcellular location">
    <subcellularLocation>
        <location evidence="1">Cell membrane</location>
        <topology evidence="1">Multi-pass membrane protein</topology>
    </subcellularLocation>
</comment>
<keyword evidence="9" id="KW-1185">Reference proteome</keyword>
<accession>A0A5Q0BEL2</accession>
<keyword evidence="4 6" id="KW-1133">Transmembrane helix</keyword>
<feature type="transmembrane region" description="Helical" evidence="6">
    <location>
        <begin position="639"/>
        <end position="657"/>
    </location>
</feature>
<organism evidence="8 9">
    <name type="scientific">Candidatus Methylospira mobilis</name>
    <dbReference type="NCBI Taxonomy" id="1808979"/>
    <lineage>
        <taxon>Bacteria</taxon>
        <taxon>Pseudomonadati</taxon>
        <taxon>Pseudomonadota</taxon>
        <taxon>Gammaproteobacteria</taxon>
        <taxon>Methylococcales</taxon>
        <taxon>Methylococcaceae</taxon>
        <taxon>Candidatus Methylospira</taxon>
    </lineage>
</organism>
<dbReference type="PANTHER" id="PTHR33406:SF13">
    <property type="entry name" value="MEMBRANE PROTEIN YDFJ"/>
    <property type="match status" value="1"/>
</dbReference>
<gene>
    <name evidence="8" type="ORF">F6R98_06420</name>
</gene>
<dbReference type="InterPro" id="IPR050545">
    <property type="entry name" value="Mycobact_MmpL"/>
</dbReference>
<evidence type="ECO:0000256" key="6">
    <source>
        <dbReference type="SAM" id="Phobius"/>
    </source>
</evidence>
<dbReference type="Gene3D" id="1.20.1640.10">
    <property type="entry name" value="Multidrug efflux transporter AcrB transmembrane domain"/>
    <property type="match status" value="2"/>
</dbReference>
<dbReference type="InterPro" id="IPR004869">
    <property type="entry name" value="MMPL_dom"/>
</dbReference>
<evidence type="ECO:0000259" key="7">
    <source>
        <dbReference type="PROSITE" id="PS50156"/>
    </source>
</evidence>
<dbReference type="OrthoDB" id="9780358at2"/>
<feature type="transmembrane region" description="Helical" evidence="6">
    <location>
        <begin position="284"/>
        <end position="305"/>
    </location>
</feature>
<dbReference type="PANTHER" id="PTHR33406">
    <property type="entry name" value="MEMBRANE PROTEIN MJ1562-RELATED"/>
    <property type="match status" value="1"/>
</dbReference>
<keyword evidence="2" id="KW-1003">Cell membrane</keyword>
<evidence type="ECO:0000256" key="3">
    <source>
        <dbReference type="ARBA" id="ARBA00022692"/>
    </source>
</evidence>
<dbReference type="InterPro" id="IPR000731">
    <property type="entry name" value="SSD"/>
</dbReference>
<dbReference type="EMBL" id="CP044205">
    <property type="protein sequence ID" value="QFY42305.1"/>
    <property type="molecule type" value="Genomic_DNA"/>
</dbReference>
<feature type="transmembrane region" description="Helical" evidence="6">
    <location>
        <begin position="256"/>
        <end position="275"/>
    </location>
</feature>
<feature type="transmembrane region" description="Helical" evidence="6">
    <location>
        <begin position="376"/>
        <end position="395"/>
    </location>
</feature>
<evidence type="ECO:0000256" key="2">
    <source>
        <dbReference type="ARBA" id="ARBA00022475"/>
    </source>
</evidence>
<feature type="transmembrane region" description="Helical" evidence="6">
    <location>
        <begin position="723"/>
        <end position="742"/>
    </location>
</feature>
<keyword evidence="5 6" id="KW-0472">Membrane</keyword>
<evidence type="ECO:0000256" key="5">
    <source>
        <dbReference type="ARBA" id="ARBA00023136"/>
    </source>
</evidence>
<feature type="transmembrane region" description="Helical" evidence="6">
    <location>
        <begin position="311"/>
        <end position="330"/>
    </location>
</feature>
<feature type="transmembrane region" description="Helical" evidence="6">
    <location>
        <begin position="664"/>
        <end position="684"/>
    </location>
</feature>
<feature type="transmembrane region" description="Helical" evidence="6">
    <location>
        <begin position="425"/>
        <end position="444"/>
    </location>
</feature>
<evidence type="ECO:0000256" key="4">
    <source>
        <dbReference type="ARBA" id="ARBA00022989"/>
    </source>
</evidence>
<dbReference type="InParanoid" id="A0A5Q0BEL2"/>
<name>A0A5Q0BEL2_9GAMM</name>
<dbReference type="SUPFAM" id="SSF82866">
    <property type="entry name" value="Multidrug efflux transporter AcrB transmembrane domain"/>
    <property type="match status" value="2"/>
</dbReference>
<sequence>MSYVWRRRCFLLLLPLFLMAAFLFTRVETDLNAFFTATSGKDAALLASFLQSGELSRRYLITVEERPEAAAGNTGTPAQSGAETFAHAYAQALAALPEVERAWPANRPPREWIAAVQAYAPYYARIYSLQPEAEQELFDPARLQARADGLKQALLSPQGGFIRQVAKQDPLLLSLQGFRQLQDRLNTPAENNAKVSGLILQSRAPALDTAAQAQLQTLIRQRFDELNATMNHAYRLDMTGVPVFSVIAHDQINQDVMSVSTVSTVGVVLLFLLLFRSLSALQSVMLIVLASYGVGAVATTLVFGVTHSLTLALGSSLTGVCVDYPMHVLAHASQRRGENPGLAVRLVWPSLFIGALTTVVGYCALGLSGFPGFRQIAVFASANILATLALTRWVLPALLTRAALHPPHIAGLDAWLGFCRRYRRALLALLMTGLFASLALLPQVRWLDNLENMMMDMSALKQRDQDIRSHFTGIEPGRFVVAQGKDLETALQQSEAAELRLRKLKESGALGEFYGLYPWLVSAHLQQDNIDRYNRAVDSEFIAAWRAALLHAGLSADKLAPSAQPAAALRPDFALSPEVRQILSGQIIEQPESVALVIWLGDHDTAVVSKALEGLPGVRYFSHHDLLNDLARDYRDHSLVMLGWGLLLIYLLLWLRYRQLKKAWFSMLPATLAALFIFAAWAALGQEVSFLHVMCLLLAVSICEDYGIFFLDNGGKDINATYQAIGASMLTTAVSFAALGLAENATLRIVSVAVTFGIVLGFLLCPLLIGADAETSTSKSE</sequence>
<feature type="transmembrane region" description="Helical" evidence="6">
    <location>
        <begin position="748"/>
        <end position="769"/>
    </location>
</feature>
<dbReference type="PROSITE" id="PS50156">
    <property type="entry name" value="SSD"/>
    <property type="match status" value="1"/>
</dbReference>
<dbReference type="Pfam" id="PF03176">
    <property type="entry name" value="MMPL"/>
    <property type="match status" value="1"/>
</dbReference>
<feature type="transmembrane region" description="Helical" evidence="6">
    <location>
        <begin position="342"/>
        <end position="370"/>
    </location>
</feature>
<dbReference type="GO" id="GO:0005886">
    <property type="term" value="C:plasma membrane"/>
    <property type="evidence" value="ECO:0007669"/>
    <property type="project" value="UniProtKB-SubCell"/>
</dbReference>
<evidence type="ECO:0000313" key="9">
    <source>
        <dbReference type="Proteomes" id="UP000325755"/>
    </source>
</evidence>
<evidence type="ECO:0000313" key="8">
    <source>
        <dbReference type="EMBL" id="QFY42305.1"/>
    </source>
</evidence>
<reference evidence="8 9" key="1">
    <citation type="submission" date="2019-09" db="EMBL/GenBank/DDBJ databases">
        <title>Ecophysiology of the spiral-shaped methanotroph Methylospira mobilis as revealed by the complete genome sequence.</title>
        <authorList>
            <person name="Oshkin I.Y."/>
            <person name="Dedysh S.N."/>
            <person name="Miroshnikov K."/>
            <person name="Danilova O.V."/>
            <person name="Hakobyan A."/>
            <person name="Liesack W."/>
        </authorList>
    </citation>
    <scope>NUCLEOTIDE SEQUENCE [LARGE SCALE GENOMIC DNA]</scope>
    <source>
        <strain evidence="8 9">Shm1</strain>
    </source>
</reference>